<keyword evidence="1 3" id="KW-0560">Oxidoreductase</keyword>
<proteinExistence type="predicted"/>
<keyword evidence="4" id="KW-1185">Reference proteome</keyword>
<dbReference type="Gene3D" id="3.40.228.10">
    <property type="entry name" value="Dimethylsulfoxide Reductase, domain 2"/>
    <property type="match status" value="1"/>
</dbReference>
<evidence type="ECO:0000313" key="3">
    <source>
        <dbReference type="EMBL" id="AEH60518.1"/>
    </source>
</evidence>
<dbReference type="EMBL" id="CP002101">
    <property type="protein sequence ID" value="AEH60518.1"/>
    <property type="molecule type" value="Genomic_DNA"/>
</dbReference>
<dbReference type="PIRSF" id="PIRSF005646">
    <property type="entry name" value="FwdB"/>
    <property type="match status" value="1"/>
</dbReference>
<dbReference type="NCBIfam" id="TIGR03129">
    <property type="entry name" value="one_C_dehyd_B"/>
    <property type="match status" value="1"/>
</dbReference>
<dbReference type="AlphaFoldDB" id="F7XK53"/>
<gene>
    <name evidence="3" type="ordered locus">Mzhil_0651</name>
</gene>
<name>F7XK53_METZD</name>
<dbReference type="GO" id="GO:0016020">
    <property type="term" value="C:membrane"/>
    <property type="evidence" value="ECO:0007669"/>
    <property type="project" value="TreeGrafter"/>
</dbReference>
<sequence length="422" mass="46749">MIPLNENYHVCPGCSLLCDDIEIKVEDNRITQVNTACIKGVSRIKKDSDSICRVDGKEESVDKAINRAAHILKNSTNPLIFGLGNSTNEAQIKAIEMAKKTGAILDDTSSFCQGPILKAIFEDRIKTCTLDDVRNHADVIVYWGADPANSHPRHNSKFAYYPRGKERQRGWDVDRKAIAVDVRMSHTAILCGDNFYAVPAGKDEELIEAIISAIAGKVPKVSFDMDTKRILQLANALKKAKFGVIFAGLGLVYSLNDIEPIIKLISKLNETSNFHLLPMVGHYNMRGFNENLFTETGYINRVKFEINENMNDVIVRHGPEYSVIEQLRNKKVDSAMIIGSDPLISMPGFVAEHLKNIPLIVIDPCETLTTKIADVVIPSAISSIECSGSAIRMDGENVQFNPAVSGNSLCDEQIIERIMEEL</sequence>
<dbReference type="InterPro" id="IPR050123">
    <property type="entry name" value="Prok_molybdopt-oxidoreductase"/>
</dbReference>
<evidence type="ECO:0000256" key="1">
    <source>
        <dbReference type="ARBA" id="ARBA00023002"/>
    </source>
</evidence>
<dbReference type="SUPFAM" id="SSF53706">
    <property type="entry name" value="Formate dehydrogenase/DMSO reductase, domains 1-3"/>
    <property type="match status" value="1"/>
</dbReference>
<dbReference type="GO" id="GO:0018493">
    <property type="term" value="F:formylmethanofuran dehydrogenase activity"/>
    <property type="evidence" value="ECO:0007669"/>
    <property type="project" value="InterPro"/>
</dbReference>
<dbReference type="HOGENOM" id="CLU_034348_0_0_2"/>
<dbReference type="CDD" id="cd02761">
    <property type="entry name" value="MopB_FmdB-FwdB"/>
    <property type="match status" value="1"/>
</dbReference>
<dbReference type="InterPro" id="IPR016457">
    <property type="entry name" value="Formylmethanofuran_DH_bsu"/>
</dbReference>
<dbReference type="Pfam" id="PF00384">
    <property type="entry name" value="Molybdopterin"/>
    <property type="match status" value="1"/>
</dbReference>
<dbReference type="EC" id="1.2.99.5" evidence="3"/>
<dbReference type="Gene3D" id="3.40.50.740">
    <property type="match status" value="1"/>
</dbReference>
<dbReference type="InterPro" id="IPR006656">
    <property type="entry name" value="Mopterin_OxRdtase"/>
</dbReference>
<dbReference type="KEGG" id="mzh:Mzhil_0651"/>
<dbReference type="GO" id="GO:0003954">
    <property type="term" value="F:NADH dehydrogenase activity"/>
    <property type="evidence" value="ECO:0007669"/>
    <property type="project" value="TreeGrafter"/>
</dbReference>
<evidence type="ECO:0000259" key="2">
    <source>
        <dbReference type="Pfam" id="PF00384"/>
    </source>
</evidence>
<reference evidence="3" key="1">
    <citation type="submission" date="2010-07" db="EMBL/GenBank/DDBJ databases">
        <title>The complete genome of Methanosalsum zhilinae DSM 4017.</title>
        <authorList>
            <consortium name="US DOE Joint Genome Institute (JGI-PGF)"/>
            <person name="Lucas S."/>
            <person name="Copeland A."/>
            <person name="Lapidus A."/>
            <person name="Glavina del Rio T."/>
            <person name="Dalin E."/>
            <person name="Tice H."/>
            <person name="Bruce D."/>
            <person name="Goodwin L."/>
            <person name="Pitluck S."/>
            <person name="Kyrpides N."/>
            <person name="Mavromatis K."/>
            <person name="Ovchinnikova G."/>
            <person name="Daligault H."/>
            <person name="Detter J.C."/>
            <person name="Han C."/>
            <person name="Tapia R."/>
            <person name="Larimer F."/>
            <person name="Land M."/>
            <person name="Hauser L."/>
            <person name="Markowitz V."/>
            <person name="Cheng J.-F."/>
            <person name="Hugenholtz P."/>
            <person name="Woyke T."/>
            <person name="Wu D."/>
            <person name="Spring S."/>
            <person name="Schueler E."/>
            <person name="Brambilla E."/>
            <person name="Klenk H.-P."/>
            <person name="Eisen J.A."/>
        </authorList>
    </citation>
    <scope>NUCLEOTIDE SEQUENCE</scope>
    <source>
        <strain evidence="3">DSM 4017</strain>
    </source>
</reference>
<dbReference type="STRING" id="679901.Mzhil_0651"/>
<feature type="domain" description="Molybdopterin oxidoreductase" evidence="2">
    <location>
        <begin position="74"/>
        <end position="406"/>
    </location>
</feature>
<accession>F7XK53</accession>
<dbReference type="GO" id="GO:0022904">
    <property type="term" value="P:respiratory electron transport chain"/>
    <property type="evidence" value="ECO:0007669"/>
    <property type="project" value="TreeGrafter"/>
</dbReference>
<dbReference type="GO" id="GO:0015948">
    <property type="term" value="P:methanogenesis"/>
    <property type="evidence" value="ECO:0007669"/>
    <property type="project" value="InterPro"/>
</dbReference>
<dbReference type="Proteomes" id="UP000006622">
    <property type="component" value="Chromosome"/>
</dbReference>
<dbReference type="PANTHER" id="PTHR43105">
    <property type="entry name" value="RESPIRATORY NITRATE REDUCTASE"/>
    <property type="match status" value="1"/>
</dbReference>
<evidence type="ECO:0000313" key="4">
    <source>
        <dbReference type="Proteomes" id="UP000006622"/>
    </source>
</evidence>
<organism evidence="3 4">
    <name type="scientific">Methanosalsum zhilinae (strain DSM 4017 / NBRC 107636 / OCM 62 / WeN5)</name>
    <name type="common">Methanohalophilus zhilinae</name>
    <dbReference type="NCBI Taxonomy" id="679901"/>
    <lineage>
        <taxon>Archaea</taxon>
        <taxon>Methanobacteriati</taxon>
        <taxon>Methanobacteriota</taxon>
        <taxon>Stenosarchaea group</taxon>
        <taxon>Methanomicrobia</taxon>
        <taxon>Methanosarcinales</taxon>
        <taxon>Methanosarcinaceae</taxon>
        <taxon>Methanosalsum</taxon>
    </lineage>
</organism>
<dbReference type="PANTHER" id="PTHR43105:SF14">
    <property type="entry name" value="FORMATE DEHYDROGENASE H"/>
    <property type="match status" value="1"/>
</dbReference>
<protein>
    <submittedName>
        <fullName evidence="3">Formylmethanofuran dehydrogenase subunit B</fullName>
        <ecNumber evidence="3">1.2.99.5</ecNumber>
    </submittedName>
</protein>